<keyword evidence="3" id="KW-1185">Reference proteome</keyword>
<organism evidence="2 3">
    <name type="scientific">Clostridium vincentii</name>
    <dbReference type="NCBI Taxonomy" id="52704"/>
    <lineage>
        <taxon>Bacteria</taxon>
        <taxon>Bacillati</taxon>
        <taxon>Bacillota</taxon>
        <taxon>Clostridia</taxon>
        <taxon>Eubacteriales</taxon>
        <taxon>Clostridiaceae</taxon>
        <taxon>Clostridium</taxon>
    </lineage>
</organism>
<keyword evidence="1" id="KW-0812">Transmembrane</keyword>
<keyword evidence="1" id="KW-0472">Membrane</keyword>
<feature type="transmembrane region" description="Helical" evidence="1">
    <location>
        <begin position="72"/>
        <end position="92"/>
    </location>
</feature>
<feature type="transmembrane region" description="Helical" evidence="1">
    <location>
        <begin position="207"/>
        <end position="231"/>
    </location>
</feature>
<dbReference type="AlphaFoldDB" id="A0A2T0BDY7"/>
<feature type="transmembrane region" description="Helical" evidence="1">
    <location>
        <begin position="98"/>
        <end position="121"/>
    </location>
</feature>
<comment type="caution">
    <text evidence="2">The sequence shown here is derived from an EMBL/GenBank/DDBJ whole genome shotgun (WGS) entry which is preliminary data.</text>
</comment>
<reference evidence="2 3" key="1">
    <citation type="submission" date="2018-03" db="EMBL/GenBank/DDBJ databases">
        <title>Genome sequence of Clostridium vincentii DSM 10228.</title>
        <authorList>
            <person name="Poehlein A."/>
            <person name="Daniel R."/>
        </authorList>
    </citation>
    <scope>NUCLEOTIDE SEQUENCE [LARGE SCALE GENOMIC DNA]</scope>
    <source>
        <strain evidence="2 3">DSM 10228</strain>
    </source>
</reference>
<name>A0A2T0BDY7_9CLOT</name>
<feature type="transmembrane region" description="Helical" evidence="1">
    <location>
        <begin position="7"/>
        <end position="27"/>
    </location>
</feature>
<evidence type="ECO:0000256" key="1">
    <source>
        <dbReference type="SAM" id="Phobius"/>
    </source>
</evidence>
<proteinExistence type="predicted"/>
<dbReference type="Proteomes" id="UP000239471">
    <property type="component" value="Unassembled WGS sequence"/>
</dbReference>
<evidence type="ECO:0000313" key="3">
    <source>
        <dbReference type="Proteomes" id="UP000239471"/>
    </source>
</evidence>
<feature type="transmembrane region" description="Helical" evidence="1">
    <location>
        <begin position="39"/>
        <end position="60"/>
    </location>
</feature>
<evidence type="ECO:0000313" key="2">
    <source>
        <dbReference type="EMBL" id="PRR82106.1"/>
    </source>
</evidence>
<protein>
    <submittedName>
        <fullName evidence="2">Uncharacterized protein</fullName>
    </submittedName>
</protein>
<dbReference type="OrthoDB" id="5188521at2"/>
<feature type="transmembrane region" description="Helical" evidence="1">
    <location>
        <begin position="179"/>
        <end position="200"/>
    </location>
</feature>
<accession>A0A2T0BDY7</accession>
<dbReference type="EMBL" id="PVXQ01000020">
    <property type="protein sequence ID" value="PRR82106.1"/>
    <property type="molecule type" value="Genomic_DNA"/>
</dbReference>
<feature type="transmembrane region" description="Helical" evidence="1">
    <location>
        <begin position="141"/>
        <end position="164"/>
    </location>
</feature>
<gene>
    <name evidence="2" type="ORF">CLVI_20410</name>
</gene>
<keyword evidence="1" id="KW-1133">Transmembrane helix</keyword>
<dbReference type="RefSeq" id="WP_106060004.1">
    <property type="nucleotide sequence ID" value="NZ_PVXQ01000020.1"/>
</dbReference>
<feature type="transmembrane region" description="Helical" evidence="1">
    <location>
        <begin position="237"/>
        <end position="257"/>
    </location>
</feature>
<sequence>MRFKKANLFTIFAGSIALIVSMLGTFLNNLYNDNEFVRAIWQGNDIVTGFIVVPLMFWSMKKVSEGGKSKRSFLIWLGCLWYLIYNYVFYVYGAAFSVFFLPYTAIIISSVLAMFFALTLIDVGNFLEKVKTEASIKSVRVFLYIFAILLGGAWIAMASTYFFTGEVPTAIVQTGHPTGVVFATDLIFLISPLFILTLYLKSKKPWALILTPVILIKCCLYPMVLIVAGIITYMKIGVYDVLTPAYLILGAGAAMALRRMLKVIGV</sequence>